<dbReference type="SUPFAM" id="SSF53041">
    <property type="entry name" value="Resolvase-like"/>
    <property type="match status" value="1"/>
</dbReference>
<dbReference type="GO" id="GO:0000150">
    <property type="term" value="F:DNA strand exchange activity"/>
    <property type="evidence" value="ECO:0007669"/>
    <property type="project" value="InterPro"/>
</dbReference>
<dbReference type="InterPro" id="IPR050639">
    <property type="entry name" value="SSR_resolvase"/>
</dbReference>
<organism evidence="3 4">
    <name type="scientific">Butyricicoccus porcorum</name>
    <dbReference type="NCBI Taxonomy" id="1945634"/>
    <lineage>
        <taxon>Bacteria</taxon>
        <taxon>Bacillati</taxon>
        <taxon>Bacillota</taxon>
        <taxon>Clostridia</taxon>
        <taxon>Eubacteriales</taxon>
        <taxon>Butyricicoccaceae</taxon>
        <taxon>Butyricicoccus</taxon>
    </lineage>
</organism>
<keyword evidence="4" id="KW-1185">Reference proteome</keyword>
<evidence type="ECO:0000313" key="3">
    <source>
        <dbReference type="EMBL" id="OUM21192.1"/>
    </source>
</evidence>
<feature type="domain" description="Resolvase/invertase-type recombinase catalytic" evidence="1">
    <location>
        <begin position="28"/>
        <end position="176"/>
    </location>
</feature>
<evidence type="ECO:0000259" key="2">
    <source>
        <dbReference type="PROSITE" id="PS51737"/>
    </source>
</evidence>
<dbReference type="CDD" id="cd00338">
    <property type="entry name" value="Ser_Recombinase"/>
    <property type="match status" value="1"/>
</dbReference>
<dbReference type="Pfam" id="PF00239">
    <property type="entry name" value="Resolvase"/>
    <property type="match status" value="1"/>
</dbReference>
<evidence type="ECO:0000313" key="4">
    <source>
        <dbReference type="Proteomes" id="UP000194903"/>
    </source>
</evidence>
<proteinExistence type="predicted"/>
<dbReference type="OrthoDB" id="9769353at2"/>
<reference evidence="3 4" key="1">
    <citation type="submission" date="2017-05" db="EMBL/GenBank/DDBJ databases">
        <title>Butyricicoccus porcorum sp. nov. a butyrate-producing bacterium from the swine intestinal tract.</title>
        <authorList>
            <person name="Trachsel J."/>
            <person name="Humphrey S."/>
            <person name="Allen H.K."/>
        </authorList>
    </citation>
    <scope>NUCLEOTIDE SEQUENCE [LARGE SCALE GENOMIC DNA]</scope>
    <source>
        <strain evidence="3">BB10</strain>
    </source>
</reference>
<comment type="caution">
    <text evidence="3">The sequence shown here is derived from an EMBL/GenBank/DDBJ whole genome shotgun (WGS) entry which is preliminary data.</text>
</comment>
<dbReference type="PROSITE" id="PS51737">
    <property type="entry name" value="RECOMBINASE_DNA_BIND"/>
    <property type="match status" value="1"/>
</dbReference>
<feature type="domain" description="Recombinase" evidence="2">
    <location>
        <begin position="185"/>
        <end position="311"/>
    </location>
</feature>
<dbReference type="Pfam" id="PF07508">
    <property type="entry name" value="Recombinase"/>
    <property type="match status" value="1"/>
</dbReference>
<dbReference type="EMBL" id="NHOC01000003">
    <property type="protein sequence ID" value="OUM21192.1"/>
    <property type="molecule type" value="Genomic_DNA"/>
</dbReference>
<sequence length="469" mass="54441">MARSITVIPAKQTLTQASTENRLSEKIRVAAYCRVSTDQEEQQSSYENQVSYYRKYIQSNPQYEYVDIYADEGITGTSTKKRDAFNRMIEDCRAHKIDLIITKSISRFARNTLDCLNYVRELKGIGIGIIFEKENINTLDAKGEVLLTILSSLAQDESRSISENSAWGIRRRFEQGQYTIATKRFLGYDRDKNGNLVVNPRQAKIVQRLYREFLDGKTTNYIARIFEQEHIKNWDGRTKWQTTTLESMLRNEKYKGDAILQKSYTVDFLTKKRKNNDGELRKTVIHDDHEAIIEPWMWEAVQLEQERRRKYREEHGLKFYSQNTAQNPFSGKVICGSCGKAYVRKGWTSTKGVRKVWQCSERYRVKGVIGCENRHLDEAVLEKAYHMAWNAILENQDALMQKWRRMENDENPLVRYRGKRFQELSAGASENDAMDIDVMLATLSHIVVYEDGVLKVVFLDGTEVACGGE</sequence>
<dbReference type="InterPro" id="IPR011109">
    <property type="entry name" value="DNA_bind_recombinase_dom"/>
</dbReference>
<dbReference type="InterPro" id="IPR038109">
    <property type="entry name" value="DNA_bind_recomb_sf"/>
</dbReference>
<dbReference type="AlphaFoldDB" id="A0A252F654"/>
<dbReference type="InterPro" id="IPR006119">
    <property type="entry name" value="Resolv_N"/>
</dbReference>
<accession>A0A252F654</accession>
<evidence type="ECO:0000259" key="1">
    <source>
        <dbReference type="PROSITE" id="PS51736"/>
    </source>
</evidence>
<dbReference type="SMART" id="SM00857">
    <property type="entry name" value="Resolvase"/>
    <property type="match status" value="1"/>
</dbReference>
<dbReference type="InterPro" id="IPR036162">
    <property type="entry name" value="Resolvase-like_N_sf"/>
</dbReference>
<dbReference type="PROSITE" id="PS51736">
    <property type="entry name" value="RECOMBINASES_3"/>
    <property type="match status" value="1"/>
</dbReference>
<protein>
    <submittedName>
        <fullName evidence="3">Recombinase family protein</fullName>
    </submittedName>
</protein>
<dbReference type="GO" id="GO:0003677">
    <property type="term" value="F:DNA binding"/>
    <property type="evidence" value="ECO:0007669"/>
    <property type="project" value="InterPro"/>
</dbReference>
<dbReference type="Gene3D" id="3.40.50.1390">
    <property type="entry name" value="Resolvase, N-terminal catalytic domain"/>
    <property type="match status" value="1"/>
</dbReference>
<dbReference type="InterPro" id="IPR025827">
    <property type="entry name" value="Zn_ribbon_recom_dom"/>
</dbReference>
<gene>
    <name evidence="3" type="ORF">CBW42_03925</name>
</gene>
<dbReference type="PANTHER" id="PTHR30461">
    <property type="entry name" value="DNA-INVERTASE FROM LAMBDOID PROPHAGE"/>
    <property type="match status" value="1"/>
</dbReference>
<dbReference type="Pfam" id="PF13408">
    <property type="entry name" value="Zn_ribbon_recom"/>
    <property type="match status" value="1"/>
</dbReference>
<dbReference type="PANTHER" id="PTHR30461:SF23">
    <property type="entry name" value="DNA RECOMBINASE-RELATED"/>
    <property type="match status" value="1"/>
</dbReference>
<dbReference type="Proteomes" id="UP000194903">
    <property type="component" value="Unassembled WGS sequence"/>
</dbReference>
<name>A0A252F654_9FIRM</name>
<dbReference type="Gene3D" id="3.90.1750.20">
    <property type="entry name" value="Putative Large Serine Recombinase, Chain B, Domain 2"/>
    <property type="match status" value="1"/>
</dbReference>